<dbReference type="CDD" id="cd04301">
    <property type="entry name" value="NAT_SF"/>
    <property type="match status" value="1"/>
</dbReference>
<dbReference type="EMBL" id="JAKEVY010000001">
    <property type="protein sequence ID" value="MCF1713280.1"/>
    <property type="molecule type" value="Genomic_DNA"/>
</dbReference>
<evidence type="ECO:0000313" key="3">
    <source>
        <dbReference type="Proteomes" id="UP001200145"/>
    </source>
</evidence>
<evidence type="ECO:0000313" key="2">
    <source>
        <dbReference type="EMBL" id="MCF1713280.1"/>
    </source>
</evidence>
<dbReference type="PANTHER" id="PTHR43072">
    <property type="entry name" value="N-ACETYLTRANSFERASE"/>
    <property type="match status" value="1"/>
</dbReference>
<reference evidence="2 3" key="1">
    <citation type="submission" date="2022-01" db="EMBL/GenBank/DDBJ databases">
        <title>Flavihumibacter sp. nov., isolated from sediment of a river.</title>
        <authorList>
            <person name="Liu H."/>
        </authorList>
    </citation>
    <scope>NUCLEOTIDE SEQUENCE [LARGE SCALE GENOMIC DNA]</scope>
    <source>
        <strain evidence="2 3">RY-1</strain>
    </source>
</reference>
<dbReference type="InterPro" id="IPR016181">
    <property type="entry name" value="Acyl_CoA_acyltransferase"/>
</dbReference>
<sequence length="146" mass="16767">MSVKKLHPDELSHFKYLLEIFREVFEVEEAIPGDDYLEALLGDPNFLVFVVQQDQQVVGGLTVYVLKSYYVPRPVAYIYDVGVHPGYQGKGLGTLLIAELVRYCKQQGFDHAYVEAEAYDLEAVRFYRKTNASTELNAIHFTYLLH</sequence>
<accession>A0ABS9BDC2</accession>
<organism evidence="2 3">
    <name type="scientific">Flavihumibacter fluminis</name>
    <dbReference type="NCBI Taxonomy" id="2909236"/>
    <lineage>
        <taxon>Bacteria</taxon>
        <taxon>Pseudomonadati</taxon>
        <taxon>Bacteroidota</taxon>
        <taxon>Chitinophagia</taxon>
        <taxon>Chitinophagales</taxon>
        <taxon>Chitinophagaceae</taxon>
        <taxon>Flavihumibacter</taxon>
    </lineage>
</organism>
<dbReference type="PROSITE" id="PS51186">
    <property type="entry name" value="GNAT"/>
    <property type="match status" value="1"/>
</dbReference>
<keyword evidence="3" id="KW-1185">Reference proteome</keyword>
<dbReference type="Proteomes" id="UP001200145">
    <property type="component" value="Unassembled WGS sequence"/>
</dbReference>
<proteinExistence type="predicted"/>
<dbReference type="RefSeq" id="WP_234863800.1">
    <property type="nucleotide sequence ID" value="NZ_JAKEVY010000001.1"/>
</dbReference>
<protein>
    <submittedName>
        <fullName evidence="2">GNAT family N-acetyltransferase</fullName>
    </submittedName>
</protein>
<dbReference type="InterPro" id="IPR000182">
    <property type="entry name" value="GNAT_dom"/>
</dbReference>
<gene>
    <name evidence="2" type="ORF">L0U88_01400</name>
</gene>
<comment type="caution">
    <text evidence="2">The sequence shown here is derived from an EMBL/GenBank/DDBJ whole genome shotgun (WGS) entry which is preliminary data.</text>
</comment>
<dbReference type="SUPFAM" id="SSF55729">
    <property type="entry name" value="Acyl-CoA N-acyltransferases (Nat)"/>
    <property type="match status" value="1"/>
</dbReference>
<dbReference type="Pfam" id="PF00583">
    <property type="entry name" value="Acetyltransf_1"/>
    <property type="match status" value="1"/>
</dbReference>
<evidence type="ECO:0000259" key="1">
    <source>
        <dbReference type="PROSITE" id="PS51186"/>
    </source>
</evidence>
<dbReference type="Gene3D" id="3.40.630.30">
    <property type="match status" value="1"/>
</dbReference>
<name>A0ABS9BDC2_9BACT</name>
<feature type="domain" description="N-acetyltransferase" evidence="1">
    <location>
        <begin position="1"/>
        <end position="146"/>
    </location>
</feature>